<dbReference type="EMBL" id="CAICTM010002371">
    <property type="protein sequence ID" value="CAB9528997.1"/>
    <property type="molecule type" value="Genomic_DNA"/>
</dbReference>
<feature type="compositionally biased region" description="Polar residues" evidence="7">
    <location>
        <begin position="39"/>
        <end position="48"/>
    </location>
</feature>
<dbReference type="Pfam" id="PF03924">
    <property type="entry name" value="CHASE"/>
    <property type="match status" value="1"/>
</dbReference>
<evidence type="ECO:0000256" key="6">
    <source>
        <dbReference type="ARBA" id="ARBA00023239"/>
    </source>
</evidence>
<dbReference type="Gene3D" id="1.10.1300.10">
    <property type="entry name" value="3'5'-cyclic nucleotide phosphodiesterase, catalytic domain"/>
    <property type="match status" value="1"/>
</dbReference>
<dbReference type="GO" id="GO:0000166">
    <property type="term" value="F:nucleotide binding"/>
    <property type="evidence" value="ECO:0007669"/>
    <property type="project" value="UniProtKB-KW"/>
</dbReference>
<dbReference type="InterPro" id="IPR002073">
    <property type="entry name" value="PDEase_catalytic_dom"/>
</dbReference>
<gene>
    <name evidence="12" type="ORF">SEMRO_2373_G325290.1</name>
</gene>
<dbReference type="InterPro" id="IPR042240">
    <property type="entry name" value="CHASE_sf"/>
</dbReference>
<dbReference type="AlphaFoldDB" id="A0A9N8EVL2"/>
<dbReference type="InterPro" id="IPR006189">
    <property type="entry name" value="CHASE_dom"/>
</dbReference>
<feature type="transmembrane region" description="Helical" evidence="8">
    <location>
        <begin position="66"/>
        <end position="87"/>
    </location>
</feature>
<reference evidence="12" key="1">
    <citation type="submission" date="2020-06" db="EMBL/GenBank/DDBJ databases">
        <authorList>
            <consortium name="Plant Systems Biology data submission"/>
        </authorList>
    </citation>
    <scope>NUCLEOTIDE SEQUENCE</scope>
    <source>
        <strain evidence="12">D6</strain>
    </source>
</reference>
<feature type="transmembrane region" description="Helical" evidence="8">
    <location>
        <begin position="390"/>
        <end position="413"/>
    </location>
</feature>
<dbReference type="InterPro" id="IPR050401">
    <property type="entry name" value="Cyclic_nucleotide_synthase"/>
</dbReference>
<dbReference type="GO" id="GO:0005886">
    <property type="term" value="C:plasma membrane"/>
    <property type="evidence" value="ECO:0007669"/>
    <property type="project" value="TreeGrafter"/>
</dbReference>
<dbReference type="SMART" id="SM00044">
    <property type="entry name" value="CYCc"/>
    <property type="match status" value="1"/>
</dbReference>
<protein>
    <submittedName>
        <fullName evidence="12">Receptor-type guanylate cyclase gcy</fullName>
    </submittedName>
</protein>
<evidence type="ECO:0000256" key="8">
    <source>
        <dbReference type="SAM" id="Phobius"/>
    </source>
</evidence>
<name>A0A9N8EVL2_9STRA</name>
<dbReference type="GO" id="GO:0004114">
    <property type="term" value="F:3',5'-cyclic-nucleotide phosphodiesterase activity"/>
    <property type="evidence" value="ECO:0007669"/>
    <property type="project" value="InterPro"/>
</dbReference>
<evidence type="ECO:0000256" key="7">
    <source>
        <dbReference type="SAM" id="MobiDB-lite"/>
    </source>
</evidence>
<accession>A0A9N8EVL2</accession>
<evidence type="ECO:0000256" key="2">
    <source>
        <dbReference type="ARBA" id="ARBA00022692"/>
    </source>
</evidence>
<dbReference type="Gene3D" id="3.30.70.1230">
    <property type="entry name" value="Nucleotide cyclase"/>
    <property type="match status" value="1"/>
</dbReference>
<dbReference type="SMART" id="SM01079">
    <property type="entry name" value="CHASE"/>
    <property type="match status" value="1"/>
</dbReference>
<feature type="region of interest" description="Disordered" evidence="7">
    <location>
        <begin position="1"/>
        <end position="50"/>
    </location>
</feature>
<dbReference type="Pfam" id="PF00233">
    <property type="entry name" value="PDEase_I"/>
    <property type="match status" value="1"/>
</dbReference>
<evidence type="ECO:0000256" key="3">
    <source>
        <dbReference type="ARBA" id="ARBA00022741"/>
    </source>
</evidence>
<dbReference type="GO" id="GO:0001653">
    <property type="term" value="F:peptide receptor activity"/>
    <property type="evidence" value="ECO:0007669"/>
    <property type="project" value="TreeGrafter"/>
</dbReference>
<evidence type="ECO:0000256" key="5">
    <source>
        <dbReference type="ARBA" id="ARBA00023136"/>
    </source>
</evidence>
<dbReference type="GO" id="GO:0035556">
    <property type="term" value="P:intracellular signal transduction"/>
    <property type="evidence" value="ECO:0007669"/>
    <property type="project" value="InterPro"/>
</dbReference>
<proteinExistence type="predicted"/>
<dbReference type="PROSITE" id="PS51845">
    <property type="entry name" value="PDEASE_I_2"/>
    <property type="match status" value="1"/>
</dbReference>
<evidence type="ECO:0000259" key="11">
    <source>
        <dbReference type="PROSITE" id="PS51845"/>
    </source>
</evidence>
<keyword evidence="2 8" id="KW-0812">Transmembrane</keyword>
<dbReference type="PANTHER" id="PTHR11920:SF335">
    <property type="entry name" value="GUANYLATE CYCLASE"/>
    <property type="match status" value="1"/>
</dbReference>
<dbReference type="Proteomes" id="UP001153069">
    <property type="component" value="Unassembled WGS sequence"/>
</dbReference>
<dbReference type="CDD" id="cd07302">
    <property type="entry name" value="CHD"/>
    <property type="match status" value="1"/>
</dbReference>
<dbReference type="GO" id="GO:0004016">
    <property type="term" value="F:adenylate cyclase activity"/>
    <property type="evidence" value="ECO:0007669"/>
    <property type="project" value="TreeGrafter"/>
</dbReference>
<evidence type="ECO:0000313" key="12">
    <source>
        <dbReference type="EMBL" id="CAB9528997.1"/>
    </source>
</evidence>
<dbReference type="SUPFAM" id="SSF109604">
    <property type="entry name" value="HD-domain/PDEase-like"/>
    <property type="match status" value="1"/>
</dbReference>
<dbReference type="SUPFAM" id="SSF55073">
    <property type="entry name" value="Nucleotide cyclase"/>
    <property type="match status" value="1"/>
</dbReference>
<dbReference type="GO" id="GO:0007168">
    <property type="term" value="P:receptor guanylyl cyclase signaling pathway"/>
    <property type="evidence" value="ECO:0007669"/>
    <property type="project" value="TreeGrafter"/>
</dbReference>
<keyword evidence="13" id="KW-1185">Reference proteome</keyword>
<feature type="domain" description="CHASE" evidence="10">
    <location>
        <begin position="217"/>
        <end position="282"/>
    </location>
</feature>
<dbReference type="Pfam" id="PF00211">
    <property type="entry name" value="Guanylate_cyc"/>
    <property type="match status" value="1"/>
</dbReference>
<dbReference type="InterPro" id="IPR029787">
    <property type="entry name" value="Nucleotide_cyclase"/>
</dbReference>
<evidence type="ECO:0000313" key="13">
    <source>
        <dbReference type="Proteomes" id="UP001153069"/>
    </source>
</evidence>
<evidence type="ECO:0000259" key="10">
    <source>
        <dbReference type="PROSITE" id="PS50839"/>
    </source>
</evidence>
<keyword evidence="4 8" id="KW-1133">Transmembrane helix</keyword>
<keyword evidence="5 8" id="KW-0472">Membrane</keyword>
<feature type="compositionally biased region" description="Low complexity" evidence="7">
    <location>
        <begin position="1"/>
        <end position="15"/>
    </location>
</feature>
<organism evidence="12 13">
    <name type="scientific">Seminavis robusta</name>
    <dbReference type="NCBI Taxonomy" id="568900"/>
    <lineage>
        <taxon>Eukaryota</taxon>
        <taxon>Sar</taxon>
        <taxon>Stramenopiles</taxon>
        <taxon>Ochrophyta</taxon>
        <taxon>Bacillariophyta</taxon>
        <taxon>Bacillariophyceae</taxon>
        <taxon>Bacillariophycidae</taxon>
        <taxon>Naviculales</taxon>
        <taxon>Naviculaceae</taxon>
        <taxon>Seminavis</taxon>
    </lineage>
</organism>
<dbReference type="PROSITE" id="PS50839">
    <property type="entry name" value="CHASE"/>
    <property type="match status" value="1"/>
</dbReference>
<feature type="domain" description="PDEase" evidence="11">
    <location>
        <begin position="802"/>
        <end position="964"/>
    </location>
</feature>
<dbReference type="InterPro" id="IPR036971">
    <property type="entry name" value="PDEase_catalytic_dom_sf"/>
</dbReference>
<comment type="caution">
    <text evidence="12">The sequence shown here is derived from an EMBL/GenBank/DDBJ whole genome shotgun (WGS) entry which is preliminary data.</text>
</comment>
<dbReference type="PROSITE" id="PS50125">
    <property type="entry name" value="GUANYLATE_CYCLASE_2"/>
    <property type="match status" value="1"/>
</dbReference>
<sequence length="1145" mass="128840">MGAAASTMGSATSKGGTRKSDAAKAWEDENHDDEHTMESAESNGSVDDSIQRHSLDIEKTTKRTTWAALLVVIVGAVASASFLYMGISNEKETKDESFQKRSTDLAEGVQGAMNDYENACSWIHQACKHWREYDFAYKDFRDLHDSIAAYGGGLDFYAMEWCPNVTAEERPAVEERAAAFFRDKPYEGVPDFNYTGIRGLLPEDPASMTIVSREEKPFYFPIQFFEPIETVKGLYHYDVYSAPWEQPSVNLALETWKPVATPGFKIVASGEQESFTTVLYHPGVPVEGTKPKDLSNMLIQIKALLERSVRFQTESLGVYLFDRSEDMMFLGGMHVVVDANGDRELEYFPDRITLDEITGKDRLYEEDIEFASRVWTIYVVPIDDAYEPSLVTIIVTGVLIFSASLGLALWMLTNMYRSIQIHRVMSKAAAEAAIVTSLFPENVRDRLIQDATRAKPRGGKKGSDSDIFKFDGNDSRGVLCQDGLSNLLTSEGLFGCKPIADFHPYTTIMFADLVGFTAWSSVREPSQVFTLLEVVYHCFDNIAKRRRVYKVETVGDCYVAVSGLPQPRKDHAVVMSRFANDCLMRLPMLLKALETTLGPDTGDLGIRIGLHSGQVTAGVLRGDKGRFQLFGDTMNTASRMESTGIRNKIQCSSETADLLREGGRERWITPREDAISVRGKGLMQTYILKVTAGSRSSAQEAAASLSTNDTSVSSDREGRIQRLVNWNVEVLSSLLKKVVARREAMGNSRRGAARTVGNDQLTKQGGTVLDEVLEIIPLPEFNGDAIRRQVDPDSIVLDSKVVEELSLFVKEVAMGYRNNPFHSFDHASHVTMSVLKMMSRIENPKEILLKKKEAANFKEMEAKLHDTSFGITSDPLSLFSCAFSALIHDMDHQGVPNMTLVNEKSPIAQKYENKSVAEQNSVELAWEKLLSPRFQNLMGCICCNEEEFRRFRQLVVNSVMATDIVDKQLGAARKARWNKAFIGEEDPSEGEDDLQAVNRKATIVIEHLIQASDVSHTMQHWHIYMKWNERLFQEMYKAYKAGRLEKDPSEGWYRGELGFFDFYIIPLAKKLFTCGVFGVSSDEFLNYAIINRKEWELKGEEMVKQYQQNYKVLYEECEESEYAEVTERADDLDDPTPVFSSILEC</sequence>
<keyword evidence="6" id="KW-0456">Lyase</keyword>
<keyword evidence="12" id="KW-0675">Receptor</keyword>
<feature type="compositionally biased region" description="Basic and acidic residues" evidence="7">
    <location>
        <begin position="18"/>
        <end position="38"/>
    </location>
</feature>
<feature type="domain" description="Guanylate cyclase" evidence="9">
    <location>
        <begin position="507"/>
        <end position="641"/>
    </location>
</feature>
<dbReference type="Gene3D" id="3.30.450.350">
    <property type="entry name" value="CHASE domain"/>
    <property type="match status" value="1"/>
</dbReference>
<comment type="subcellular location">
    <subcellularLocation>
        <location evidence="1">Membrane</location>
    </subcellularLocation>
</comment>
<evidence type="ECO:0000259" key="9">
    <source>
        <dbReference type="PROSITE" id="PS50125"/>
    </source>
</evidence>
<dbReference type="PANTHER" id="PTHR11920">
    <property type="entry name" value="GUANYLYL CYCLASE"/>
    <property type="match status" value="1"/>
</dbReference>
<dbReference type="GO" id="GO:0004383">
    <property type="term" value="F:guanylate cyclase activity"/>
    <property type="evidence" value="ECO:0007669"/>
    <property type="project" value="TreeGrafter"/>
</dbReference>
<evidence type="ECO:0000256" key="1">
    <source>
        <dbReference type="ARBA" id="ARBA00004370"/>
    </source>
</evidence>
<keyword evidence="3" id="KW-0547">Nucleotide-binding</keyword>
<evidence type="ECO:0000256" key="4">
    <source>
        <dbReference type="ARBA" id="ARBA00022989"/>
    </source>
</evidence>
<dbReference type="InterPro" id="IPR001054">
    <property type="entry name" value="A/G_cyclase"/>
</dbReference>